<evidence type="ECO:0000256" key="1">
    <source>
        <dbReference type="SAM" id="MobiDB-lite"/>
    </source>
</evidence>
<feature type="region of interest" description="Disordered" evidence="1">
    <location>
        <begin position="319"/>
        <end position="346"/>
    </location>
</feature>
<reference evidence="2 3" key="1">
    <citation type="journal article" date="2020" name="ISME J.">
        <title>Uncovering the hidden diversity of litter-decomposition mechanisms in mushroom-forming fungi.</title>
        <authorList>
            <person name="Floudas D."/>
            <person name="Bentzer J."/>
            <person name="Ahren D."/>
            <person name="Johansson T."/>
            <person name="Persson P."/>
            <person name="Tunlid A."/>
        </authorList>
    </citation>
    <scope>NUCLEOTIDE SEQUENCE [LARGE SCALE GENOMIC DNA]</scope>
    <source>
        <strain evidence="2 3">CBS 406.79</strain>
    </source>
</reference>
<gene>
    <name evidence="2" type="ORF">D9757_001682</name>
</gene>
<dbReference type="AlphaFoldDB" id="A0A8H5MFL0"/>
<feature type="compositionally biased region" description="Low complexity" evidence="1">
    <location>
        <begin position="742"/>
        <end position="753"/>
    </location>
</feature>
<feature type="compositionally biased region" description="Basic and acidic residues" evidence="1">
    <location>
        <begin position="615"/>
        <end position="633"/>
    </location>
</feature>
<protein>
    <submittedName>
        <fullName evidence="2">Uncharacterized protein</fullName>
    </submittedName>
</protein>
<organism evidence="2 3">
    <name type="scientific">Collybiopsis confluens</name>
    <dbReference type="NCBI Taxonomy" id="2823264"/>
    <lineage>
        <taxon>Eukaryota</taxon>
        <taxon>Fungi</taxon>
        <taxon>Dikarya</taxon>
        <taxon>Basidiomycota</taxon>
        <taxon>Agaricomycotina</taxon>
        <taxon>Agaricomycetes</taxon>
        <taxon>Agaricomycetidae</taxon>
        <taxon>Agaricales</taxon>
        <taxon>Marasmiineae</taxon>
        <taxon>Omphalotaceae</taxon>
        <taxon>Collybiopsis</taxon>
    </lineage>
</organism>
<evidence type="ECO:0000313" key="3">
    <source>
        <dbReference type="Proteomes" id="UP000518752"/>
    </source>
</evidence>
<feature type="compositionally biased region" description="Polar residues" evidence="1">
    <location>
        <begin position="263"/>
        <end position="275"/>
    </location>
</feature>
<feature type="compositionally biased region" description="Polar residues" evidence="1">
    <location>
        <begin position="337"/>
        <end position="346"/>
    </location>
</feature>
<accession>A0A8H5MFL0</accession>
<sequence length="953" mass="104014">MSSSTPPGNDPKKKNAKLLAHYYHKISQPETFNEFVNRLREWGRDSRAYYDDVKPTIIELLERAELTLKNILGTPRLSLHSQTDNQYVTSYKNLVETVYGFQDKFPRDGAQPSLRCMYGRDLSFGSLITLLSSASIYLYACKTPQDIIDVDAEPEPVSSLPTPSTTMNLPIASLQRNPQITSTSTPISTATIPHSISLEPADSPSLAFPALLLNAPISSPAETATHFQSITRILTSTVPAIPHFPIPATTVVTSPPVAPEPGQNPSSQVTPTASPAVSSSLLGAIGGDSLSLAVAQPPSREFYTDPTTSSIYIERLQSSPTLNSSNSSQAVPAASPKLSSPEPTTTVVNPLSFTSAIRPLNFDSQTSPPFVASAKSTAALESSVIPGSVTPIIDSASSTATVPVLSKLKKKKKKKSESALFAELRNLDDADPPNLSQSQSPRPPASPALLPTAVERSFKSSSPVAPVTLVNPTASVQQPSPAIQPQTGLELAKSFSANEVRPSAPTSEPVQYKDRLSMASERMHSEYPDPTIVNRMPESHSSVVERMLQTDRQSTSSPKLLVRAPGYQLNFLDQAFMSPSPSMSLAHLTAPWPSSELNRGQSIYKSSPAVTLSSDTRDPTEVHSHKPSEDPDHAMDVMEMESEMPKFAQTQAPKLSDDTENIADVMDIESDMVNSTEIQSHGPNEDTDNIVAAMEIISEMSVEGNAPNKNTGDAMDVDEVPLALETQPPAGPPTESIHLDNTAQSQSSPTPSQAEKKWSGMISLPGNAGFDNTVITRRLDGVKGSQEVDMRFTIGEDQFRYIESWNRRIRKPIKDRKWTLCFSFACYLRSELEQNSQNYNVIKCRWPRRQELYLNVTKQDGQNKTILLGPPTACTPDGFVDLGLYIKIGNNKIQISQNGDLSAYVFCLHIHTPTLAQVQKLNQMLQGAADWETWRQQVSRPLDLPPSRFLQEI</sequence>
<evidence type="ECO:0000313" key="2">
    <source>
        <dbReference type="EMBL" id="KAF5391941.1"/>
    </source>
</evidence>
<keyword evidence="3" id="KW-1185">Reference proteome</keyword>
<feature type="compositionally biased region" description="Low complexity" evidence="1">
    <location>
        <begin position="319"/>
        <end position="329"/>
    </location>
</feature>
<dbReference type="OrthoDB" id="3040699at2759"/>
<feature type="region of interest" description="Disordered" evidence="1">
    <location>
        <begin position="724"/>
        <end position="762"/>
    </location>
</feature>
<comment type="caution">
    <text evidence="2">The sequence shown here is derived from an EMBL/GenBank/DDBJ whole genome shotgun (WGS) entry which is preliminary data.</text>
</comment>
<name>A0A8H5MFL0_9AGAR</name>
<feature type="region of interest" description="Disordered" evidence="1">
    <location>
        <begin position="252"/>
        <end position="275"/>
    </location>
</feature>
<feature type="region of interest" description="Disordered" evidence="1">
    <location>
        <begin position="607"/>
        <end position="633"/>
    </location>
</feature>
<proteinExistence type="predicted"/>
<dbReference type="EMBL" id="JAACJN010000008">
    <property type="protein sequence ID" value="KAF5391941.1"/>
    <property type="molecule type" value="Genomic_DNA"/>
</dbReference>
<dbReference type="Proteomes" id="UP000518752">
    <property type="component" value="Unassembled WGS sequence"/>
</dbReference>
<feature type="region of interest" description="Disordered" evidence="1">
    <location>
        <begin position="423"/>
        <end position="449"/>
    </location>
</feature>